<reference evidence="2" key="1">
    <citation type="submission" date="2018-03" db="EMBL/GenBank/DDBJ databases">
        <authorList>
            <person name="Sun L."/>
            <person name="Liu H."/>
            <person name="Chen W."/>
            <person name="Huang K."/>
            <person name="Liu W."/>
            <person name="Gao X."/>
        </authorList>
    </citation>
    <scope>NUCLEOTIDE SEQUENCE [LARGE SCALE GENOMIC DNA]</scope>
    <source>
        <strain evidence="2">SH9</strain>
    </source>
</reference>
<accession>A0A2T1HWU0</accession>
<evidence type="ECO:0008006" key="3">
    <source>
        <dbReference type="Google" id="ProtNLM"/>
    </source>
</evidence>
<name>A0A2T1HWU0_9HYPH</name>
<keyword evidence="2" id="KW-1185">Reference proteome</keyword>
<dbReference type="EMBL" id="PVZS01000004">
    <property type="protein sequence ID" value="PSC06141.1"/>
    <property type="molecule type" value="Genomic_DNA"/>
</dbReference>
<gene>
    <name evidence="1" type="ORF">SLNSH_04885</name>
</gene>
<sequence length="312" mass="33648">MSAAAAAATTYALLLAVDPYDTGRVPGLGLGRTREQAPRTAHASRARDPQFDAAIVGNSHVQLYSPERLNALTGFRFVSLATPATGVREHKALLGYFLKHRTAAPKAMVIGVDEFDCQSGPGAEQRLQSNPFPFWLYAPDFLTYARGVFRTKAVEDTLATIVGAKRPLTLASRDGYWDYEGQKLYGERNRARVNPNSKVPLATHAGPFPGLAILAEMLDEIPSTTRVALVITPVLATLRPSPDSPEGEAEAACKAAIRSLASVRPHVAVLDFRTDTPLTRDPRAFWDESHITQGLAQALEPDIARAVSPAGP</sequence>
<organism evidence="1 2">
    <name type="scientific">Alsobacter soli</name>
    <dbReference type="NCBI Taxonomy" id="2109933"/>
    <lineage>
        <taxon>Bacteria</taxon>
        <taxon>Pseudomonadati</taxon>
        <taxon>Pseudomonadota</taxon>
        <taxon>Alphaproteobacteria</taxon>
        <taxon>Hyphomicrobiales</taxon>
        <taxon>Alsobacteraceae</taxon>
        <taxon>Alsobacter</taxon>
    </lineage>
</organism>
<evidence type="ECO:0000313" key="2">
    <source>
        <dbReference type="Proteomes" id="UP000239772"/>
    </source>
</evidence>
<dbReference type="RefSeq" id="WP_106335549.1">
    <property type="nucleotide sequence ID" value="NZ_PVZS01000004.1"/>
</dbReference>
<evidence type="ECO:0000313" key="1">
    <source>
        <dbReference type="EMBL" id="PSC06141.1"/>
    </source>
</evidence>
<protein>
    <recommendedName>
        <fullName evidence="3">SGNH/GDSL hydrolase family protein</fullName>
    </recommendedName>
</protein>
<dbReference type="AlphaFoldDB" id="A0A2T1HWU0"/>
<proteinExistence type="predicted"/>
<dbReference type="OrthoDB" id="8163591at2"/>
<comment type="caution">
    <text evidence="1">The sequence shown here is derived from an EMBL/GenBank/DDBJ whole genome shotgun (WGS) entry which is preliminary data.</text>
</comment>
<dbReference type="Proteomes" id="UP000239772">
    <property type="component" value="Unassembled WGS sequence"/>
</dbReference>